<comment type="caution">
    <text evidence="1">The sequence shown here is derived from an EMBL/GenBank/DDBJ whole genome shotgun (WGS) entry which is preliminary data.</text>
</comment>
<name>A0A3N6S0T9_9GAMM</name>
<dbReference type="AlphaFoldDB" id="A0A3N6S0T9"/>
<organism evidence="1 2">
    <name type="scientific">Erwinia psidii</name>
    <dbReference type="NCBI Taxonomy" id="69224"/>
    <lineage>
        <taxon>Bacteria</taxon>
        <taxon>Pseudomonadati</taxon>
        <taxon>Pseudomonadota</taxon>
        <taxon>Gammaproteobacteria</taxon>
        <taxon>Enterobacterales</taxon>
        <taxon>Erwiniaceae</taxon>
        <taxon>Erwinia</taxon>
    </lineage>
</organism>
<reference evidence="1 2" key="1">
    <citation type="submission" date="2018-10" db="EMBL/GenBank/DDBJ databases">
        <title>Draft genome sequence for the type isolate of Erwinia psidii, agent causal of bacterial blight in guava (Psidium guajava) and wilt and die-back of Eucalyptus spp.</title>
        <authorList>
            <person name="Hermenegildo P.S."/>
            <person name="Santos S.A."/>
            <person name="Guimaraes L.M.S."/>
            <person name="Vidigal P.M.P."/>
            <person name="Pereira I.C."/>
            <person name="Badel J.L."/>
            <person name="Alfenas-Zerbini P."/>
            <person name="Ferreira M.A.S.V."/>
            <person name="Alfenas A.C."/>
        </authorList>
    </citation>
    <scope>NUCLEOTIDE SEQUENCE [LARGE SCALE GENOMIC DNA]</scope>
    <source>
        <strain evidence="1 2">IBSBF 435</strain>
    </source>
</reference>
<protein>
    <submittedName>
        <fullName evidence="1">Uncharacterized protein</fullName>
    </submittedName>
</protein>
<evidence type="ECO:0000313" key="1">
    <source>
        <dbReference type="EMBL" id="RQM38407.1"/>
    </source>
</evidence>
<keyword evidence="2" id="KW-1185">Reference proteome</keyword>
<evidence type="ECO:0000313" key="2">
    <source>
        <dbReference type="Proteomes" id="UP000279457"/>
    </source>
</evidence>
<sequence>MKSGPDHTNRRQFLLCTYLLPYKKTTKVSLNNDYARLCSGLAHFLNLTVQLIMNRLRVIKSKKPRQMARFQDE</sequence>
<dbReference type="EMBL" id="RHHM01000006">
    <property type="protein sequence ID" value="RQM38407.1"/>
    <property type="molecule type" value="Genomic_DNA"/>
</dbReference>
<accession>A0A3N6S0T9</accession>
<gene>
    <name evidence="1" type="ORF">EB241_09245</name>
</gene>
<dbReference type="Proteomes" id="UP000279457">
    <property type="component" value="Unassembled WGS sequence"/>
</dbReference>
<proteinExistence type="predicted"/>